<dbReference type="EMBL" id="QNZK01000277">
    <property type="protein sequence ID" value="RTZ83438.1"/>
    <property type="molecule type" value="Genomic_DNA"/>
</dbReference>
<dbReference type="SUPFAM" id="SSF53187">
    <property type="entry name" value="Zn-dependent exopeptidases"/>
    <property type="match status" value="1"/>
</dbReference>
<name>A0A432GI97_9DELT</name>
<evidence type="ECO:0000256" key="1">
    <source>
        <dbReference type="ARBA" id="ARBA00022801"/>
    </source>
</evidence>
<proteinExistence type="predicted"/>
<sequence length="107" mass="11692">MILKTNGERLWDSLMEMATIGPGERGGSRRLALTDFDIEGRKLFRNWADEAGCTFRMDTMGNLFARRNGKNPEAPPVLAGSHLDTQPSGGRFDGILGVLGALEVVRS</sequence>
<gene>
    <name evidence="2" type="ORF">DSY96_07905</name>
</gene>
<comment type="caution">
    <text evidence="2">The sequence shown here is derived from an EMBL/GenBank/DDBJ whole genome shotgun (WGS) entry which is preliminary data.</text>
</comment>
<protein>
    <submittedName>
        <fullName evidence="2">Zn-dependent hydrolase</fullName>
    </submittedName>
</protein>
<feature type="non-terminal residue" evidence="2">
    <location>
        <position position="107"/>
    </location>
</feature>
<dbReference type="GO" id="GO:0016813">
    <property type="term" value="F:hydrolase activity, acting on carbon-nitrogen (but not peptide) bonds, in linear amidines"/>
    <property type="evidence" value="ECO:0007669"/>
    <property type="project" value="InterPro"/>
</dbReference>
<dbReference type="AlphaFoldDB" id="A0A432GI97"/>
<dbReference type="Gene3D" id="3.40.630.10">
    <property type="entry name" value="Zn peptidases"/>
    <property type="match status" value="1"/>
</dbReference>
<reference evidence="2 3" key="1">
    <citation type="submission" date="2018-06" db="EMBL/GenBank/DDBJ databases">
        <title>Combined omics and stable isotope probing to characterize newly discovered Mariana Back-Arc vent microbial communities.</title>
        <authorList>
            <person name="Trembath-Reichert E."/>
            <person name="Huber J.A."/>
        </authorList>
    </citation>
    <scope>NUCLEOTIDE SEQUENCE [LARGE SCALE GENOMIC DNA]</scope>
    <source>
        <strain evidence="2">MAG 58</strain>
    </source>
</reference>
<keyword evidence="1 2" id="KW-0378">Hydrolase</keyword>
<dbReference type="InterPro" id="IPR010158">
    <property type="entry name" value="Amidase_Cbmase"/>
</dbReference>
<organism evidence="2 3">
    <name type="scientific">SAR324 cluster bacterium</name>
    <dbReference type="NCBI Taxonomy" id="2024889"/>
    <lineage>
        <taxon>Bacteria</taxon>
        <taxon>Deltaproteobacteria</taxon>
        <taxon>SAR324 cluster</taxon>
    </lineage>
</organism>
<evidence type="ECO:0000313" key="3">
    <source>
        <dbReference type="Proteomes" id="UP000287917"/>
    </source>
</evidence>
<accession>A0A432GI97</accession>
<dbReference type="PANTHER" id="PTHR32494">
    <property type="entry name" value="ALLANTOATE DEIMINASE-RELATED"/>
    <property type="match status" value="1"/>
</dbReference>
<dbReference type="PANTHER" id="PTHR32494:SF5">
    <property type="entry name" value="ALLANTOATE AMIDOHYDROLASE"/>
    <property type="match status" value="1"/>
</dbReference>
<dbReference type="Proteomes" id="UP000287917">
    <property type="component" value="Unassembled WGS sequence"/>
</dbReference>
<evidence type="ECO:0000313" key="2">
    <source>
        <dbReference type="EMBL" id="RTZ83438.1"/>
    </source>
</evidence>